<dbReference type="Proteomes" id="UP000015103">
    <property type="component" value="Unassembled WGS sequence"/>
</dbReference>
<evidence type="ECO:0000313" key="3">
    <source>
        <dbReference type="Proteomes" id="UP000015103"/>
    </source>
</evidence>
<dbReference type="Pfam" id="PF02958">
    <property type="entry name" value="EcKL"/>
    <property type="match status" value="1"/>
</dbReference>
<evidence type="ECO:0000313" key="2">
    <source>
        <dbReference type="EnsemblMetazoa" id="RPRC017695-PA"/>
    </source>
</evidence>
<organism evidence="2 3">
    <name type="scientific">Rhodnius prolixus</name>
    <name type="common">Triatomid bug</name>
    <dbReference type="NCBI Taxonomy" id="13249"/>
    <lineage>
        <taxon>Eukaryota</taxon>
        <taxon>Metazoa</taxon>
        <taxon>Ecdysozoa</taxon>
        <taxon>Arthropoda</taxon>
        <taxon>Hexapoda</taxon>
        <taxon>Insecta</taxon>
        <taxon>Pterygota</taxon>
        <taxon>Neoptera</taxon>
        <taxon>Paraneoptera</taxon>
        <taxon>Hemiptera</taxon>
        <taxon>Heteroptera</taxon>
        <taxon>Panheteroptera</taxon>
        <taxon>Cimicomorpha</taxon>
        <taxon>Reduviidae</taxon>
        <taxon>Triatominae</taxon>
        <taxon>Rhodnius</taxon>
    </lineage>
</organism>
<dbReference type="InterPro" id="IPR015897">
    <property type="entry name" value="CHK_kinase-like"/>
</dbReference>
<dbReference type="InterPro" id="IPR004119">
    <property type="entry name" value="EcKL"/>
</dbReference>
<dbReference type="EMBL" id="ACPB03000325">
    <property type="status" value="NOT_ANNOTATED_CDS"/>
    <property type="molecule type" value="Genomic_DNA"/>
</dbReference>
<name>A0A905R0L8_RHOPR</name>
<dbReference type="InterPro" id="IPR011009">
    <property type="entry name" value="Kinase-like_dom_sf"/>
</dbReference>
<keyword evidence="3" id="KW-1185">Reference proteome</keyword>
<dbReference type="AlphaFoldDB" id="A0A905R0L8"/>
<protein>
    <submittedName>
        <fullName evidence="2">CHK kinase-like domain-containing protein</fullName>
    </submittedName>
</protein>
<evidence type="ECO:0000259" key="1">
    <source>
        <dbReference type="SMART" id="SM00587"/>
    </source>
</evidence>
<proteinExistence type="predicted"/>
<dbReference type="EnsemblMetazoa" id="RPRC017695-RA">
    <property type="protein sequence ID" value="RPRC017695-PA"/>
    <property type="gene ID" value="RPRC017695"/>
</dbReference>
<dbReference type="SMART" id="SM00587">
    <property type="entry name" value="CHK"/>
    <property type="match status" value="1"/>
</dbReference>
<sequence>MEAQNFKVADRRNCLDLNHGLLVIKSLGRMHAMSHVLLERGSISRDDLGLNHLESDSYVSNRLIEGGVKQLAHVMENDWPSEWKTAAREIAKEAPIASEKIRKLFSDFPSDGLLVMNHGDCWTCNMMFKYSPYEKNKPIAVKFLDFQACHYNSYIFDVIHFIYRCIAPNIRRENINRLLEEYQSSLAETLTFFGLPEKAPTLEQVCNEAKRLNYLKFFLAFTSLPMSSADTNTAFYIDRLATNCDSKDVYSPEPFQANKFRLAADVDIRRWLKDGFFE</sequence>
<dbReference type="PANTHER" id="PTHR11012:SF30">
    <property type="entry name" value="PROTEIN KINASE-LIKE DOMAIN-CONTAINING"/>
    <property type="match status" value="1"/>
</dbReference>
<feature type="domain" description="CHK kinase-like" evidence="1">
    <location>
        <begin position="1"/>
        <end position="192"/>
    </location>
</feature>
<dbReference type="Gene3D" id="3.90.1200.10">
    <property type="match status" value="1"/>
</dbReference>
<reference evidence="2" key="1">
    <citation type="submission" date="2022-10" db="UniProtKB">
        <authorList>
            <consortium name="EnsemblMetazoa"/>
        </authorList>
    </citation>
    <scope>IDENTIFICATION</scope>
</reference>
<dbReference type="EMBL" id="ACPB03000326">
    <property type="status" value="NOT_ANNOTATED_CDS"/>
    <property type="molecule type" value="Genomic_DNA"/>
</dbReference>
<dbReference type="SUPFAM" id="SSF56112">
    <property type="entry name" value="Protein kinase-like (PK-like)"/>
    <property type="match status" value="1"/>
</dbReference>
<accession>A0A905R0L8</accession>
<dbReference type="PANTHER" id="PTHR11012">
    <property type="entry name" value="PROTEIN KINASE-LIKE DOMAIN-CONTAINING"/>
    <property type="match status" value="1"/>
</dbReference>